<keyword evidence="2" id="KW-0732">Signal</keyword>
<keyword evidence="1" id="KW-1133">Transmembrane helix</keyword>
<feature type="transmembrane region" description="Helical" evidence="1">
    <location>
        <begin position="103"/>
        <end position="126"/>
    </location>
</feature>
<sequence length="215" mass="22482">MSASLSGFVVSLLTIPKVADAADALAGYDDLSTLMACLAAVIFCASLQIMIVDWTYSRAHVNGGVTLRIGMACAVIALLVWEFCRTDSNATDLTTAYAANIAVRQYLLTYFAFVAIAGSEVSVFCIRLARAAWNQRRAAATGLAFSAAGGAFCVAHAISRGGYLIAFRTGHAWPLAMDDSISPALAGLSLVCMAVGLILATTGRRIGRSDVGCEV</sequence>
<evidence type="ECO:0000313" key="3">
    <source>
        <dbReference type="EMBL" id="MDF2257223.1"/>
    </source>
</evidence>
<feature type="transmembrane region" description="Helical" evidence="1">
    <location>
        <begin position="31"/>
        <end position="53"/>
    </location>
</feature>
<keyword evidence="4" id="KW-1185">Reference proteome</keyword>
<evidence type="ECO:0000256" key="1">
    <source>
        <dbReference type="SAM" id="Phobius"/>
    </source>
</evidence>
<name>A0ABT5Z0D7_9ACTN</name>
<feature type="transmembrane region" description="Helical" evidence="1">
    <location>
        <begin position="181"/>
        <end position="200"/>
    </location>
</feature>
<evidence type="ECO:0000256" key="2">
    <source>
        <dbReference type="SAM" id="SignalP"/>
    </source>
</evidence>
<proteinExistence type="predicted"/>
<gene>
    <name evidence="3" type="ORF">P2L57_16225</name>
</gene>
<dbReference type="Proteomes" id="UP001220022">
    <property type="component" value="Unassembled WGS sequence"/>
</dbReference>
<organism evidence="3 4">
    <name type="scientific">Streptantibioticus ferralitis</name>
    <dbReference type="NCBI Taxonomy" id="236510"/>
    <lineage>
        <taxon>Bacteria</taxon>
        <taxon>Bacillati</taxon>
        <taxon>Actinomycetota</taxon>
        <taxon>Actinomycetes</taxon>
        <taxon>Kitasatosporales</taxon>
        <taxon>Streptomycetaceae</taxon>
        <taxon>Streptantibioticus</taxon>
    </lineage>
</organism>
<accession>A0ABT5Z0D7</accession>
<evidence type="ECO:0000313" key="4">
    <source>
        <dbReference type="Proteomes" id="UP001220022"/>
    </source>
</evidence>
<comment type="caution">
    <text evidence="3">The sequence shown here is derived from an EMBL/GenBank/DDBJ whole genome shotgun (WGS) entry which is preliminary data.</text>
</comment>
<dbReference type="EMBL" id="JARHTQ010000009">
    <property type="protein sequence ID" value="MDF2257223.1"/>
    <property type="molecule type" value="Genomic_DNA"/>
</dbReference>
<keyword evidence="1" id="KW-0472">Membrane</keyword>
<keyword evidence="1" id="KW-0812">Transmembrane</keyword>
<dbReference type="RefSeq" id="WP_275814903.1">
    <property type="nucleotide sequence ID" value="NZ_BAAANM010000023.1"/>
</dbReference>
<feature type="transmembrane region" description="Helical" evidence="1">
    <location>
        <begin position="65"/>
        <end position="83"/>
    </location>
</feature>
<protein>
    <submittedName>
        <fullName evidence="3">Uncharacterized protein</fullName>
    </submittedName>
</protein>
<feature type="transmembrane region" description="Helical" evidence="1">
    <location>
        <begin position="138"/>
        <end position="158"/>
    </location>
</feature>
<feature type="chain" id="PRO_5045368808" evidence="2">
    <location>
        <begin position="22"/>
        <end position="215"/>
    </location>
</feature>
<feature type="signal peptide" evidence="2">
    <location>
        <begin position="1"/>
        <end position="21"/>
    </location>
</feature>
<reference evidence="3 4" key="1">
    <citation type="submission" date="2023-03" db="EMBL/GenBank/DDBJ databases">
        <title>Draft genome sequence of type strain Streptomyces ferralitis JCM 14344.</title>
        <authorList>
            <person name="Klaysubun C."/>
            <person name="Duangmal K."/>
        </authorList>
    </citation>
    <scope>NUCLEOTIDE SEQUENCE [LARGE SCALE GENOMIC DNA]</scope>
    <source>
        <strain evidence="3 4">JCM 14344</strain>
    </source>
</reference>